<evidence type="ECO:0000256" key="3">
    <source>
        <dbReference type="ARBA" id="ARBA00022840"/>
    </source>
</evidence>
<feature type="domain" description="ABC transporter" evidence="4">
    <location>
        <begin position="4"/>
        <end position="236"/>
    </location>
</feature>
<protein>
    <submittedName>
        <fullName evidence="5">ABC transporter ATP-binding protein</fullName>
    </submittedName>
</protein>
<dbReference type="EMBL" id="CP110615">
    <property type="protein sequence ID" value="UZJ25141.1"/>
    <property type="molecule type" value="Genomic_DNA"/>
</dbReference>
<dbReference type="InterPro" id="IPR050093">
    <property type="entry name" value="ABC_SmlMolc_Importer"/>
</dbReference>
<evidence type="ECO:0000259" key="4">
    <source>
        <dbReference type="PROSITE" id="PS50893"/>
    </source>
</evidence>
<dbReference type="SUPFAM" id="SSF52540">
    <property type="entry name" value="P-loop containing nucleoside triphosphate hydrolases"/>
    <property type="match status" value="1"/>
</dbReference>
<dbReference type="PROSITE" id="PS50893">
    <property type="entry name" value="ABC_TRANSPORTER_2"/>
    <property type="match status" value="1"/>
</dbReference>
<accession>A0ABY6P0J4</accession>
<dbReference type="InterPro" id="IPR003439">
    <property type="entry name" value="ABC_transporter-like_ATP-bd"/>
</dbReference>
<gene>
    <name evidence="5" type="ORF">RHODO2019_01110</name>
</gene>
<name>A0ABY6P0J4_9NOCA</name>
<dbReference type="InterPro" id="IPR013611">
    <property type="entry name" value="Transp-assoc_OB_typ2"/>
</dbReference>
<evidence type="ECO:0000313" key="6">
    <source>
        <dbReference type="Proteomes" id="UP001164965"/>
    </source>
</evidence>
<dbReference type="PROSITE" id="PS00211">
    <property type="entry name" value="ABC_TRANSPORTER_1"/>
    <property type="match status" value="1"/>
</dbReference>
<keyword evidence="2" id="KW-0547">Nucleotide-binding</keyword>
<keyword evidence="3 5" id="KW-0067">ATP-binding</keyword>
<organism evidence="5 6">
    <name type="scientific">Rhodococcus antarcticus</name>
    <dbReference type="NCBI Taxonomy" id="2987751"/>
    <lineage>
        <taxon>Bacteria</taxon>
        <taxon>Bacillati</taxon>
        <taxon>Actinomycetota</taxon>
        <taxon>Actinomycetes</taxon>
        <taxon>Mycobacteriales</taxon>
        <taxon>Nocardiaceae</taxon>
        <taxon>Rhodococcus</taxon>
    </lineage>
</organism>
<proteinExistence type="predicted"/>
<keyword evidence="1" id="KW-0813">Transport</keyword>
<dbReference type="Pfam" id="PF00005">
    <property type="entry name" value="ABC_tran"/>
    <property type="match status" value="1"/>
</dbReference>
<sequence length="349" mass="36276">MSELVLTDVGKAFGGPPVLDGVNLTVPAGSLTAVLGPSGCGKTTLLRLVAGFDDPDTGTITLGGRTVAGRGRPVRPQRRQVGYVAQEGALFPHLDVAANITFGLPRDQRRQGARTTELMALVGLEPELAGRLPSELSGGQQQRVALARALGPRPELVLLDEPFSALDAGLRGQTRAAVAAALRAAGATAVLVTHDQDEALSMADQLAVLRDGVVAQVGTPQAVYHSPVDAFTATFVGDAMLLRCTVTGRRASTDVLGVLDLDGPARDGAALAVVRPEHLEVLSAQTDREPAGFDAQVGWVDFYGHDAVVHLVLAGTDTSLRARARSTELPAPGDHVRVRVDAPVACIAV</sequence>
<dbReference type="SMART" id="SM00382">
    <property type="entry name" value="AAA"/>
    <property type="match status" value="1"/>
</dbReference>
<dbReference type="Gene3D" id="3.40.50.300">
    <property type="entry name" value="P-loop containing nucleotide triphosphate hydrolases"/>
    <property type="match status" value="1"/>
</dbReference>
<dbReference type="Proteomes" id="UP001164965">
    <property type="component" value="Chromosome"/>
</dbReference>
<dbReference type="GO" id="GO:0005524">
    <property type="term" value="F:ATP binding"/>
    <property type="evidence" value="ECO:0007669"/>
    <property type="project" value="UniProtKB-KW"/>
</dbReference>
<dbReference type="InterPro" id="IPR017871">
    <property type="entry name" value="ABC_transporter-like_CS"/>
</dbReference>
<evidence type="ECO:0000256" key="2">
    <source>
        <dbReference type="ARBA" id="ARBA00022741"/>
    </source>
</evidence>
<reference evidence="5" key="1">
    <citation type="submission" date="2022-10" db="EMBL/GenBank/DDBJ databases">
        <title>Rhodococcus sp.75.</title>
        <authorList>
            <person name="Sun M."/>
        </authorList>
    </citation>
    <scope>NUCLEOTIDE SEQUENCE</scope>
    <source>
        <strain evidence="5">75</strain>
    </source>
</reference>
<dbReference type="RefSeq" id="WP_265383247.1">
    <property type="nucleotide sequence ID" value="NZ_CP110615.1"/>
</dbReference>
<evidence type="ECO:0000256" key="1">
    <source>
        <dbReference type="ARBA" id="ARBA00022448"/>
    </source>
</evidence>
<dbReference type="InterPro" id="IPR008995">
    <property type="entry name" value="Mo/tungstate-bd_C_term_dom"/>
</dbReference>
<evidence type="ECO:0000313" key="5">
    <source>
        <dbReference type="EMBL" id="UZJ25141.1"/>
    </source>
</evidence>
<dbReference type="InterPro" id="IPR027417">
    <property type="entry name" value="P-loop_NTPase"/>
</dbReference>
<dbReference type="SUPFAM" id="SSF50331">
    <property type="entry name" value="MOP-like"/>
    <property type="match status" value="1"/>
</dbReference>
<dbReference type="PANTHER" id="PTHR42781">
    <property type="entry name" value="SPERMIDINE/PUTRESCINE IMPORT ATP-BINDING PROTEIN POTA"/>
    <property type="match status" value="1"/>
</dbReference>
<dbReference type="Pfam" id="PF08402">
    <property type="entry name" value="TOBE_2"/>
    <property type="match status" value="1"/>
</dbReference>
<dbReference type="InterPro" id="IPR003593">
    <property type="entry name" value="AAA+_ATPase"/>
</dbReference>
<keyword evidence="6" id="KW-1185">Reference proteome</keyword>
<dbReference type="PANTHER" id="PTHR42781:SF4">
    <property type="entry name" value="SPERMIDINE_PUTRESCINE IMPORT ATP-BINDING PROTEIN POTA"/>
    <property type="match status" value="1"/>
</dbReference>